<proteinExistence type="predicted"/>
<comment type="caution">
    <text evidence="2">The sequence shown here is derived from an EMBL/GenBank/DDBJ whole genome shotgun (WGS) entry which is preliminary data.</text>
</comment>
<organism evidence="2 3">
    <name type="scientific">Kitasatospora putterlickiae</name>
    <dbReference type="NCBI Taxonomy" id="221725"/>
    <lineage>
        <taxon>Bacteria</taxon>
        <taxon>Bacillati</taxon>
        <taxon>Actinomycetota</taxon>
        <taxon>Actinomycetes</taxon>
        <taxon>Kitasatosporales</taxon>
        <taxon>Streptomycetaceae</taxon>
        <taxon>Kitasatospora</taxon>
    </lineage>
</organism>
<evidence type="ECO:0000256" key="1">
    <source>
        <dbReference type="SAM" id="SignalP"/>
    </source>
</evidence>
<dbReference type="Proteomes" id="UP001499863">
    <property type="component" value="Unassembled WGS sequence"/>
</dbReference>
<feature type="chain" id="PRO_5047085126" evidence="1">
    <location>
        <begin position="27"/>
        <end position="68"/>
    </location>
</feature>
<dbReference type="RefSeq" id="WP_344343064.1">
    <property type="nucleotide sequence ID" value="NZ_BAAAKJ010000354.1"/>
</dbReference>
<evidence type="ECO:0000313" key="2">
    <source>
        <dbReference type="EMBL" id="GAA1409092.1"/>
    </source>
</evidence>
<keyword evidence="3" id="KW-1185">Reference proteome</keyword>
<feature type="signal peptide" evidence="1">
    <location>
        <begin position="1"/>
        <end position="26"/>
    </location>
</feature>
<protein>
    <submittedName>
        <fullName evidence="2">Uncharacterized protein</fullName>
    </submittedName>
</protein>
<evidence type="ECO:0000313" key="3">
    <source>
        <dbReference type="Proteomes" id="UP001499863"/>
    </source>
</evidence>
<gene>
    <name evidence="2" type="ORF">GCM10009639_59370</name>
</gene>
<keyword evidence="1" id="KW-0732">Signal</keyword>
<accession>A0ABP4J4U4</accession>
<reference evidence="3" key="1">
    <citation type="journal article" date="2019" name="Int. J. Syst. Evol. Microbiol.">
        <title>The Global Catalogue of Microorganisms (GCM) 10K type strain sequencing project: providing services to taxonomists for standard genome sequencing and annotation.</title>
        <authorList>
            <consortium name="The Broad Institute Genomics Platform"/>
            <consortium name="The Broad Institute Genome Sequencing Center for Infectious Disease"/>
            <person name="Wu L."/>
            <person name="Ma J."/>
        </authorList>
    </citation>
    <scope>NUCLEOTIDE SEQUENCE [LARGE SCALE GENOMIC DNA]</scope>
    <source>
        <strain evidence="3">JCM 12393</strain>
    </source>
</reference>
<dbReference type="EMBL" id="BAAAKJ010000354">
    <property type="protein sequence ID" value="GAA1409092.1"/>
    <property type="molecule type" value="Genomic_DNA"/>
</dbReference>
<sequence>MYRTIRRFAVLLAAVGAVSLPTQAFADEVTVVTTTITVIGTGNQLAGGDITNVGGDAIIGSFDGITVS</sequence>
<name>A0ABP4J4U4_9ACTN</name>